<dbReference type="GO" id="GO:0000166">
    <property type="term" value="F:nucleotide binding"/>
    <property type="evidence" value="ECO:0007669"/>
    <property type="project" value="UniProtKB-KW"/>
</dbReference>
<evidence type="ECO:0000256" key="1">
    <source>
        <dbReference type="ARBA" id="ARBA00008894"/>
    </source>
</evidence>
<comment type="similarity">
    <text evidence="1">Belongs to the disease resistance NB-LRR family.</text>
</comment>
<name>A0A0E0MMG5_ORYPU</name>
<dbReference type="CDD" id="cd14798">
    <property type="entry name" value="RX-CC_like"/>
    <property type="match status" value="1"/>
</dbReference>
<keyword evidence="8" id="KW-1185">Reference proteome</keyword>
<proteinExistence type="inferred from homology"/>
<dbReference type="Proteomes" id="UP000026962">
    <property type="component" value="Chromosome 12"/>
</dbReference>
<accession>A0A0E0MMG5</accession>
<evidence type="ECO:0000259" key="6">
    <source>
        <dbReference type="Pfam" id="PF18052"/>
    </source>
</evidence>
<evidence type="ECO:0000313" key="7">
    <source>
        <dbReference type="EnsemblPlants" id="OPUNC12G10960.2"/>
    </source>
</evidence>
<dbReference type="GO" id="GO:0006952">
    <property type="term" value="P:defense response"/>
    <property type="evidence" value="ECO:0007669"/>
    <property type="project" value="UniProtKB-KW"/>
</dbReference>
<dbReference type="AlphaFoldDB" id="A0A0E0MMG5"/>
<dbReference type="PANTHER" id="PTHR19338:SF65">
    <property type="entry name" value="OS06G0163900 PROTEIN"/>
    <property type="match status" value="1"/>
</dbReference>
<keyword evidence="2" id="KW-0433">Leucine-rich repeat</keyword>
<dbReference type="Pfam" id="PF18052">
    <property type="entry name" value="Rx_N"/>
    <property type="match status" value="1"/>
</dbReference>
<dbReference type="PANTHER" id="PTHR19338">
    <property type="entry name" value="TRANSLOCASE OF INNER MITOCHONDRIAL MEMBRANE 13 HOMOLOG"/>
    <property type="match status" value="1"/>
</dbReference>
<dbReference type="Gramene" id="OPUNC12G10960.2">
    <property type="protein sequence ID" value="OPUNC12G10960.2"/>
    <property type="gene ID" value="OPUNC12G10960"/>
</dbReference>
<evidence type="ECO:0000256" key="3">
    <source>
        <dbReference type="ARBA" id="ARBA00022737"/>
    </source>
</evidence>
<reference evidence="7" key="2">
    <citation type="submission" date="2018-05" db="EMBL/GenBank/DDBJ databases">
        <title>OpunRS2 (Oryza punctata Reference Sequence Version 2).</title>
        <authorList>
            <person name="Zhang J."/>
            <person name="Kudrna D."/>
            <person name="Lee S."/>
            <person name="Talag J."/>
            <person name="Welchert J."/>
            <person name="Wing R.A."/>
        </authorList>
    </citation>
    <scope>NUCLEOTIDE SEQUENCE [LARGE SCALE GENOMIC DNA]</scope>
</reference>
<keyword evidence="3" id="KW-0677">Repeat</keyword>
<dbReference type="EnsemblPlants" id="OPUNC12G10960.2">
    <property type="protein sequence ID" value="OPUNC12G10960.2"/>
    <property type="gene ID" value="OPUNC12G10960"/>
</dbReference>
<evidence type="ECO:0000313" key="8">
    <source>
        <dbReference type="Proteomes" id="UP000026962"/>
    </source>
</evidence>
<keyword evidence="4" id="KW-0547">Nucleotide-binding</keyword>
<protein>
    <recommendedName>
        <fullName evidence="6">Disease resistance N-terminal domain-containing protein</fullName>
    </recommendedName>
</protein>
<feature type="domain" description="Disease resistance N-terminal" evidence="6">
    <location>
        <begin position="10"/>
        <end position="63"/>
    </location>
</feature>
<keyword evidence="5" id="KW-0611">Plant defense</keyword>
<organism evidence="7">
    <name type="scientific">Oryza punctata</name>
    <name type="common">Red rice</name>
    <dbReference type="NCBI Taxonomy" id="4537"/>
    <lineage>
        <taxon>Eukaryota</taxon>
        <taxon>Viridiplantae</taxon>
        <taxon>Streptophyta</taxon>
        <taxon>Embryophyta</taxon>
        <taxon>Tracheophyta</taxon>
        <taxon>Spermatophyta</taxon>
        <taxon>Magnoliopsida</taxon>
        <taxon>Liliopsida</taxon>
        <taxon>Poales</taxon>
        <taxon>Poaceae</taxon>
        <taxon>BOP clade</taxon>
        <taxon>Oryzoideae</taxon>
        <taxon>Oryzeae</taxon>
        <taxon>Oryzinae</taxon>
        <taxon>Oryza</taxon>
    </lineage>
</organism>
<dbReference type="OMA" id="CIEILMT"/>
<reference evidence="7" key="1">
    <citation type="submission" date="2015-04" db="UniProtKB">
        <authorList>
            <consortium name="EnsemblPlants"/>
        </authorList>
    </citation>
    <scope>IDENTIFICATION</scope>
</reference>
<evidence type="ECO:0000256" key="4">
    <source>
        <dbReference type="ARBA" id="ARBA00022741"/>
    </source>
</evidence>
<evidence type="ECO:0000256" key="2">
    <source>
        <dbReference type="ARBA" id="ARBA00022614"/>
    </source>
</evidence>
<dbReference type="HOGENOM" id="CLU_000837_29_4_1"/>
<dbReference type="Gene3D" id="1.20.5.4130">
    <property type="match status" value="1"/>
</dbReference>
<evidence type="ECO:0000256" key="5">
    <source>
        <dbReference type="ARBA" id="ARBA00022821"/>
    </source>
</evidence>
<dbReference type="InterPro" id="IPR041118">
    <property type="entry name" value="Rx_N"/>
</dbReference>
<sequence length="167" mass="18906">MAAATAVVGVTTGLTKLLGDEYAKLKGVHKQIKFLEDELSTMSAALEVLAVSDQQLNPGMRDWWSGGTNCIDDFMYRVDHEHDAKKMSFKKFFHKLKKLKLRREIAKEIEKLKIRAAEVSERQKRYNFDQLAHNASTFGINARLPAFYEEVDRLVGIDGPKSISLSC</sequence>
<dbReference type="InterPro" id="IPR038005">
    <property type="entry name" value="RX-like_CC"/>
</dbReference>